<keyword evidence="5" id="KW-0819">tRNA processing</keyword>
<evidence type="ECO:0000313" key="12">
    <source>
        <dbReference type="Proteomes" id="UP000010483"/>
    </source>
</evidence>
<protein>
    <recommendedName>
        <fullName evidence="3">tRNA threonylcarbamoyladenosine biosynthesis protein TsaE</fullName>
    </recommendedName>
    <alternativeName>
        <fullName evidence="10">t(6)A37 threonylcarbamoyladenosine biosynthesis protein TsaE</fullName>
    </alternativeName>
</protein>
<dbReference type="Pfam" id="PF02367">
    <property type="entry name" value="TsaE"/>
    <property type="match status" value="1"/>
</dbReference>
<name>K9YQD3_CYASC</name>
<evidence type="ECO:0000313" key="11">
    <source>
        <dbReference type="EMBL" id="AFZ48318.1"/>
    </source>
</evidence>
<dbReference type="GO" id="GO:0005737">
    <property type="term" value="C:cytoplasm"/>
    <property type="evidence" value="ECO:0007669"/>
    <property type="project" value="UniProtKB-SubCell"/>
</dbReference>
<dbReference type="GO" id="GO:0002949">
    <property type="term" value="P:tRNA threonylcarbamoyladenosine modification"/>
    <property type="evidence" value="ECO:0007669"/>
    <property type="project" value="InterPro"/>
</dbReference>
<evidence type="ECO:0000256" key="7">
    <source>
        <dbReference type="ARBA" id="ARBA00022741"/>
    </source>
</evidence>
<keyword evidence="8" id="KW-0067">ATP-binding</keyword>
<gene>
    <name evidence="11" type="ordered locus">Cyast_2372</name>
</gene>
<dbReference type="PANTHER" id="PTHR33540">
    <property type="entry name" value="TRNA THREONYLCARBAMOYLADENOSINE BIOSYNTHESIS PROTEIN TSAE"/>
    <property type="match status" value="1"/>
</dbReference>
<dbReference type="GO" id="GO:0046872">
    <property type="term" value="F:metal ion binding"/>
    <property type="evidence" value="ECO:0007669"/>
    <property type="project" value="UniProtKB-KW"/>
</dbReference>
<evidence type="ECO:0000256" key="2">
    <source>
        <dbReference type="ARBA" id="ARBA00007599"/>
    </source>
</evidence>
<sequence length="146" mass="16357">MGKEVIFLADEWETRKLGEKIAQHLTPNTVILLRGNLGAGKTTFIQGLGFGLGIESAIASPTFTLINEYLEGRLPLYHIDLYRLGSEEIKQLHLQTYWEGIEVEPGITAIEWSELLPHLPPDYLQVELTINDDDTRQAIIINLSSG</sequence>
<dbReference type="PANTHER" id="PTHR33540:SF2">
    <property type="entry name" value="TRNA THREONYLCARBAMOYLADENOSINE BIOSYNTHESIS PROTEIN TSAE"/>
    <property type="match status" value="1"/>
</dbReference>
<dbReference type="GO" id="GO:0005524">
    <property type="term" value="F:ATP binding"/>
    <property type="evidence" value="ECO:0007669"/>
    <property type="project" value="UniProtKB-KW"/>
</dbReference>
<evidence type="ECO:0000256" key="10">
    <source>
        <dbReference type="ARBA" id="ARBA00032441"/>
    </source>
</evidence>
<evidence type="ECO:0000256" key="1">
    <source>
        <dbReference type="ARBA" id="ARBA00004496"/>
    </source>
</evidence>
<keyword evidence="12" id="KW-1185">Reference proteome</keyword>
<reference evidence="12" key="1">
    <citation type="journal article" date="2013" name="Proc. Natl. Acad. Sci. U.S.A.">
        <title>Improving the coverage of the cyanobacterial phylum using diversity-driven genome sequencing.</title>
        <authorList>
            <person name="Shih P.M."/>
            <person name="Wu D."/>
            <person name="Latifi A."/>
            <person name="Axen S.D."/>
            <person name="Fewer D.P."/>
            <person name="Talla E."/>
            <person name="Calteau A."/>
            <person name="Cai F."/>
            <person name="Tandeau de Marsac N."/>
            <person name="Rippka R."/>
            <person name="Herdman M."/>
            <person name="Sivonen K."/>
            <person name="Coursin T."/>
            <person name="Laurent T."/>
            <person name="Goodwin L."/>
            <person name="Nolan M."/>
            <person name="Davenport K.W."/>
            <person name="Han C.S."/>
            <person name="Rubin E.M."/>
            <person name="Eisen J.A."/>
            <person name="Woyke T."/>
            <person name="Gugger M."/>
            <person name="Kerfeld C.A."/>
        </authorList>
    </citation>
    <scope>NUCLEOTIDE SEQUENCE [LARGE SCALE GENOMIC DNA]</scope>
    <source>
        <strain evidence="12">ATCC 29140 / PCC 7202</strain>
    </source>
</reference>
<dbReference type="AlphaFoldDB" id="K9YQD3"/>
<dbReference type="InterPro" id="IPR027417">
    <property type="entry name" value="P-loop_NTPase"/>
</dbReference>
<accession>K9YQD3</accession>
<evidence type="ECO:0000256" key="6">
    <source>
        <dbReference type="ARBA" id="ARBA00022723"/>
    </source>
</evidence>
<organism evidence="11 12">
    <name type="scientific">Cyanobacterium stanieri (strain ATCC 29140 / PCC 7202)</name>
    <dbReference type="NCBI Taxonomy" id="292563"/>
    <lineage>
        <taxon>Bacteria</taxon>
        <taxon>Bacillati</taxon>
        <taxon>Cyanobacteriota</taxon>
        <taxon>Cyanophyceae</taxon>
        <taxon>Oscillatoriophycideae</taxon>
        <taxon>Chroococcales</taxon>
        <taxon>Geminocystaceae</taxon>
        <taxon>Cyanobacterium</taxon>
    </lineage>
</organism>
<evidence type="ECO:0000256" key="4">
    <source>
        <dbReference type="ARBA" id="ARBA00022490"/>
    </source>
</evidence>
<keyword evidence="4" id="KW-0963">Cytoplasm</keyword>
<evidence type="ECO:0000256" key="9">
    <source>
        <dbReference type="ARBA" id="ARBA00022842"/>
    </source>
</evidence>
<comment type="subcellular location">
    <subcellularLocation>
        <location evidence="1">Cytoplasm</location>
    </subcellularLocation>
</comment>
<dbReference type="SUPFAM" id="SSF52540">
    <property type="entry name" value="P-loop containing nucleoside triphosphate hydrolases"/>
    <property type="match status" value="1"/>
</dbReference>
<evidence type="ECO:0000256" key="3">
    <source>
        <dbReference type="ARBA" id="ARBA00019010"/>
    </source>
</evidence>
<dbReference type="STRING" id="292563.Cyast_2372"/>
<keyword evidence="6" id="KW-0479">Metal-binding</keyword>
<dbReference type="Proteomes" id="UP000010483">
    <property type="component" value="Chromosome"/>
</dbReference>
<dbReference type="KEGG" id="csn:Cyast_2372"/>
<dbReference type="NCBIfam" id="TIGR00150">
    <property type="entry name" value="T6A_YjeE"/>
    <property type="match status" value="1"/>
</dbReference>
<proteinExistence type="inferred from homology"/>
<keyword evidence="7" id="KW-0547">Nucleotide-binding</keyword>
<evidence type="ECO:0000256" key="5">
    <source>
        <dbReference type="ARBA" id="ARBA00022694"/>
    </source>
</evidence>
<dbReference type="Gene3D" id="3.40.50.300">
    <property type="entry name" value="P-loop containing nucleotide triphosphate hydrolases"/>
    <property type="match status" value="1"/>
</dbReference>
<dbReference type="EMBL" id="CP003940">
    <property type="protein sequence ID" value="AFZ48318.1"/>
    <property type="molecule type" value="Genomic_DNA"/>
</dbReference>
<dbReference type="PATRIC" id="fig|292563.3.peg.2478"/>
<dbReference type="eggNOG" id="COG0802">
    <property type="taxonomic scope" value="Bacteria"/>
</dbReference>
<evidence type="ECO:0000256" key="8">
    <source>
        <dbReference type="ARBA" id="ARBA00022840"/>
    </source>
</evidence>
<dbReference type="BioCyc" id="CSTA292563:G1353-2374-MONOMER"/>
<comment type="similarity">
    <text evidence="2">Belongs to the TsaE family.</text>
</comment>
<dbReference type="HOGENOM" id="CLU_087829_3_1_3"/>
<keyword evidence="9" id="KW-0460">Magnesium</keyword>
<dbReference type="InterPro" id="IPR003442">
    <property type="entry name" value="T6A_TsaE"/>
</dbReference>